<evidence type="ECO:0000256" key="1">
    <source>
        <dbReference type="ARBA" id="ARBA00004613"/>
    </source>
</evidence>
<accession>A0A7V4U1G5</accession>
<dbReference type="EMBL" id="DRQG01000105">
    <property type="protein sequence ID" value="HGY56256.1"/>
    <property type="molecule type" value="Genomic_DNA"/>
</dbReference>
<comment type="subcellular location">
    <subcellularLocation>
        <location evidence="1">Secreted</location>
    </subcellularLocation>
</comment>
<evidence type="ECO:0000259" key="3">
    <source>
        <dbReference type="PROSITE" id="PS51677"/>
    </source>
</evidence>
<dbReference type="InterPro" id="IPR011330">
    <property type="entry name" value="Glyco_hydro/deAcase_b/a-brl"/>
</dbReference>
<keyword evidence="2" id="KW-0732">Signal</keyword>
<gene>
    <name evidence="4" type="ORF">ENK44_11165</name>
</gene>
<sequence>MKAFIKKIFIRSGVIRTLSSFSERVVILKYHSVLKEPKEVEHTIGTGIVHSLNTFDEQMALISGKYTPVTMNDLVSFAKGEKKVPRRAVVVTFDDGFADNLEFAAPVLERYGIKAAFYITVNNVENQSLPWFVRLRIAVFNTNRLEWQIPGIGITYPLHNEEQKYQVFIKACRRCASLPTRKQQEFLENVDASLQTNYPKMENFMLNWDQIKKLAGMGHIIGSHSMSHPNLAYLEQEDLIFELGESKKIIEKQLKKKIDHFSYPNPALEPNWTEKTMQAAHETGYLTAVTSTPGPFNLNDNLHAIRRMWVPSDKDEFIWYLERTFSGSIL</sequence>
<name>A0A7V4U1G5_CALAY</name>
<dbReference type="PANTHER" id="PTHR34216:SF3">
    <property type="entry name" value="POLY-BETA-1,6-N-ACETYL-D-GLUCOSAMINE N-DEACETYLASE"/>
    <property type="match status" value="1"/>
</dbReference>
<feature type="domain" description="NodB homology" evidence="3">
    <location>
        <begin position="87"/>
        <end position="330"/>
    </location>
</feature>
<evidence type="ECO:0000256" key="2">
    <source>
        <dbReference type="ARBA" id="ARBA00022729"/>
    </source>
</evidence>
<dbReference type="InterPro" id="IPR051398">
    <property type="entry name" value="Polysacch_Deacetylase"/>
</dbReference>
<comment type="caution">
    <text evidence="4">The sequence shown here is derived from an EMBL/GenBank/DDBJ whole genome shotgun (WGS) entry which is preliminary data.</text>
</comment>
<dbReference type="InterPro" id="IPR002509">
    <property type="entry name" value="NODB_dom"/>
</dbReference>
<dbReference type="Proteomes" id="UP000885779">
    <property type="component" value="Unassembled WGS sequence"/>
</dbReference>
<dbReference type="GO" id="GO:0016810">
    <property type="term" value="F:hydrolase activity, acting on carbon-nitrogen (but not peptide) bonds"/>
    <property type="evidence" value="ECO:0007669"/>
    <property type="project" value="InterPro"/>
</dbReference>
<dbReference type="CDD" id="cd10918">
    <property type="entry name" value="CE4_NodB_like_5s_6s"/>
    <property type="match status" value="1"/>
</dbReference>
<dbReference type="AlphaFoldDB" id="A0A7V4U1G5"/>
<dbReference type="SUPFAM" id="SSF88713">
    <property type="entry name" value="Glycoside hydrolase/deacetylase"/>
    <property type="match status" value="1"/>
</dbReference>
<dbReference type="GO" id="GO:0005975">
    <property type="term" value="P:carbohydrate metabolic process"/>
    <property type="evidence" value="ECO:0007669"/>
    <property type="project" value="InterPro"/>
</dbReference>
<dbReference type="Pfam" id="PF01522">
    <property type="entry name" value="Polysacc_deac_1"/>
    <property type="match status" value="1"/>
</dbReference>
<reference evidence="4" key="1">
    <citation type="journal article" date="2020" name="mSystems">
        <title>Genome- and Community-Level Interaction Insights into Carbon Utilization and Element Cycling Functions of Hydrothermarchaeota in Hydrothermal Sediment.</title>
        <authorList>
            <person name="Zhou Z."/>
            <person name="Liu Y."/>
            <person name="Xu W."/>
            <person name="Pan J."/>
            <person name="Luo Z.H."/>
            <person name="Li M."/>
        </authorList>
    </citation>
    <scope>NUCLEOTIDE SEQUENCE [LARGE SCALE GENOMIC DNA]</scope>
    <source>
        <strain evidence="4">HyVt-577</strain>
    </source>
</reference>
<dbReference type="GO" id="GO:0005576">
    <property type="term" value="C:extracellular region"/>
    <property type="evidence" value="ECO:0007669"/>
    <property type="project" value="UniProtKB-SubCell"/>
</dbReference>
<dbReference type="Gene3D" id="3.20.20.370">
    <property type="entry name" value="Glycoside hydrolase/deacetylase"/>
    <property type="match status" value="1"/>
</dbReference>
<protein>
    <recommendedName>
        <fullName evidence="3">NodB homology domain-containing protein</fullName>
    </recommendedName>
</protein>
<dbReference type="PROSITE" id="PS51677">
    <property type="entry name" value="NODB"/>
    <property type="match status" value="1"/>
</dbReference>
<evidence type="ECO:0000313" key="4">
    <source>
        <dbReference type="EMBL" id="HGY56256.1"/>
    </source>
</evidence>
<dbReference type="PANTHER" id="PTHR34216">
    <property type="match status" value="1"/>
</dbReference>
<proteinExistence type="predicted"/>
<organism evidence="4">
    <name type="scientific">Caldithrix abyssi</name>
    <dbReference type="NCBI Taxonomy" id="187145"/>
    <lineage>
        <taxon>Bacteria</taxon>
        <taxon>Pseudomonadati</taxon>
        <taxon>Calditrichota</taxon>
        <taxon>Calditrichia</taxon>
        <taxon>Calditrichales</taxon>
        <taxon>Calditrichaceae</taxon>
        <taxon>Caldithrix</taxon>
    </lineage>
</organism>